<proteinExistence type="predicted"/>
<feature type="region of interest" description="Disordered" evidence="1">
    <location>
        <begin position="140"/>
        <end position="162"/>
    </location>
</feature>
<dbReference type="EMBL" id="SOAZ01000017">
    <property type="protein sequence ID" value="TDT51879.1"/>
    <property type="molecule type" value="Genomic_DNA"/>
</dbReference>
<organism evidence="2 3">
    <name type="scientific">Fonticella tunisiensis</name>
    <dbReference type="NCBI Taxonomy" id="1096341"/>
    <lineage>
        <taxon>Bacteria</taxon>
        <taxon>Bacillati</taxon>
        <taxon>Bacillota</taxon>
        <taxon>Clostridia</taxon>
        <taxon>Eubacteriales</taxon>
        <taxon>Clostridiaceae</taxon>
        <taxon>Fonticella</taxon>
    </lineage>
</organism>
<reference evidence="2 3" key="1">
    <citation type="submission" date="2019-03" db="EMBL/GenBank/DDBJ databases">
        <title>Genomic Encyclopedia of Type Strains, Phase IV (KMG-IV): sequencing the most valuable type-strain genomes for metagenomic binning, comparative biology and taxonomic classification.</title>
        <authorList>
            <person name="Goeker M."/>
        </authorList>
    </citation>
    <scope>NUCLEOTIDE SEQUENCE [LARGE SCALE GENOMIC DNA]</scope>
    <source>
        <strain evidence="2 3">DSM 24455</strain>
    </source>
</reference>
<comment type="caution">
    <text evidence="2">The sequence shown here is derived from an EMBL/GenBank/DDBJ whole genome shotgun (WGS) entry which is preliminary data.</text>
</comment>
<evidence type="ECO:0000256" key="1">
    <source>
        <dbReference type="SAM" id="MobiDB-lite"/>
    </source>
</evidence>
<dbReference type="RefSeq" id="WP_133628614.1">
    <property type="nucleotide sequence ID" value="NZ_SOAZ01000017.1"/>
</dbReference>
<gene>
    <name evidence="2" type="ORF">EDD71_11714</name>
</gene>
<evidence type="ECO:0000313" key="2">
    <source>
        <dbReference type="EMBL" id="TDT51879.1"/>
    </source>
</evidence>
<evidence type="ECO:0000313" key="3">
    <source>
        <dbReference type="Proteomes" id="UP000295325"/>
    </source>
</evidence>
<keyword evidence="3" id="KW-1185">Reference proteome</keyword>
<evidence type="ECO:0008006" key="4">
    <source>
        <dbReference type="Google" id="ProtNLM"/>
    </source>
</evidence>
<accession>A0A4R7KC69</accession>
<sequence length="162" mass="18273">MPFKDSISKIAKSVEGSAKYVAKKSGDMVEITKLGREIASQEGKIKNLYYELGRLFYERYGGEKDFDKDISDICVQINEKYKIILGIKEKIASLKGMKICPRCGQELDIKIAYCPMCGTKQEMAEEVIGVQDRDVKVDENKELEKECEKDNASDESNEHGDG</sequence>
<dbReference type="OrthoDB" id="1911875at2"/>
<protein>
    <recommendedName>
        <fullName evidence="4">Zinc-ribbon domain-containing protein</fullName>
    </recommendedName>
</protein>
<name>A0A4R7KC69_9CLOT</name>
<dbReference type="AlphaFoldDB" id="A0A4R7KC69"/>
<dbReference type="Proteomes" id="UP000295325">
    <property type="component" value="Unassembled WGS sequence"/>
</dbReference>